<dbReference type="Pfam" id="PF00990">
    <property type="entry name" value="GGDEF"/>
    <property type="match status" value="1"/>
</dbReference>
<dbReference type="InterPro" id="IPR013656">
    <property type="entry name" value="PAS_4"/>
</dbReference>
<dbReference type="Proteomes" id="UP001058860">
    <property type="component" value="Chromosome"/>
</dbReference>
<dbReference type="NCBIfam" id="TIGR00229">
    <property type="entry name" value="sensory_box"/>
    <property type="match status" value="1"/>
</dbReference>
<dbReference type="RefSeq" id="WP_353864726.1">
    <property type="nucleotide sequence ID" value="NZ_CP088295.1"/>
</dbReference>
<dbReference type="CDD" id="cd00130">
    <property type="entry name" value="PAS"/>
    <property type="match status" value="1"/>
</dbReference>
<dbReference type="NCBIfam" id="TIGR00254">
    <property type="entry name" value="GGDEF"/>
    <property type="match status" value="1"/>
</dbReference>
<dbReference type="PROSITE" id="PS50887">
    <property type="entry name" value="GGDEF"/>
    <property type="match status" value="1"/>
</dbReference>
<sequence>MASHLTTGSSLFEHALLDALFDDAPVGLGVFDLELRHVRANATLAQMNGLPAEQLIGRTPAELHGELGAEAEVLYRQVLDSGVPLTGIEISGATGAAPGDPRHWSLHFFPIKVEGTTAGLCVLVMDITERRMLEEQLTHRAFHDDLTGLPNRTCVSEQLTRLLSRRAPAPQLGVMFVDVDNFKDVNDLHGHAAGDAVLQCVAQRLPQVVRPSDVAGRWGGDEFVLLVDDVTEDQVLALAERVNRIMTPSVRVGDAMIQPSVSVGATVACAGEPAAGVLDRADAAMYARKRARSGDGRTA</sequence>
<dbReference type="SUPFAM" id="SSF55785">
    <property type="entry name" value="PYP-like sensor domain (PAS domain)"/>
    <property type="match status" value="1"/>
</dbReference>
<organism evidence="3 4">
    <name type="scientific">Svornostia abyssi</name>
    <dbReference type="NCBI Taxonomy" id="2898438"/>
    <lineage>
        <taxon>Bacteria</taxon>
        <taxon>Bacillati</taxon>
        <taxon>Actinomycetota</taxon>
        <taxon>Thermoleophilia</taxon>
        <taxon>Solirubrobacterales</taxon>
        <taxon>Baekduiaceae</taxon>
        <taxon>Svornostia</taxon>
    </lineage>
</organism>
<name>A0ABY5PI00_9ACTN</name>
<dbReference type="PROSITE" id="PS50112">
    <property type="entry name" value="PAS"/>
    <property type="match status" value="1"/>
</dbReference>
<dbReference type="EC" id="2.7.7.65" evidence="3"/>
<dbReference type="EMBL" id="CP088295">
    <property type="protein sequence ID" value="UUY04234.1"/>
    <property type="molecule type" value="Genomic_DNA"/>
</dbReference>
<dbReference type="CDD" id="cd01949">
    <property type="entry name" value="GGDEF"/>
    <property type="match status" value="1"/>
</dbReference>
<gene>
    <name evidence="3" type="ORF">LRS13_01500</name>
</gene>
<keyword evidence="3" id="KW-0808">Transferase</keyword>
<dbReference type="InterPro" id="IPR000014">
    <property type="entry name" value="PAS"/>
</dbReference>
<proteinExistence type="predicted"/>
<dbReference type="InterPro" id="IPR043128">
    <property type="entry name" value="Rev_trsase/Diguanyl_cyclase"/>
</dbReference>
<protein>
    <submittedName>
        <fullName evidence="3">Diguanylate cyclase</fullName>
        <ecNumber evidence="3">2.7.7.65</ecNumber>
    </submittedName>
</protein>
<dbReference type="Gene3D" id="3.30.450.20">
    <property type="entry name" value="PAS domain"/>
    <property type="match status" value="1"/>
</dbReference>
<dbReference type="InterPro" id="IPR052155">
    <property type="entry name" value="Biofilm_reg_signaling"/>
</dbReference>
<dbReference type="GO" id="GO:0052621">
    <property type="term" value="F:diguanylate cyclase activity"/>
    <property type="evidence" value="ECO:0007669"/>
    <property type="project" value="UniProtKB-EC"/>
</dbReference>
<dbReference type="Pfam" id="PF08448">
    <property type="entry name" value="PAS_4"/>
    <property type="match status" value="1"/>
</dbReference>
<evidence type="ECO:0000313" key="3">
    <source>
        <dbReference type="EMBL" id="UUY04234.1"/>
    </source>
</evidence>
<evidence type="ECO:0000259" key="1">
    <source>
        <dbReference type="PROSITE" id="PS50112"/>
    </source>
</evidence>
<evidence type="ECO:0000313" key="4">
    <source>
        <dbReference type="Proteomes" id="UP001058860"/>
    </source>
</evidence>
<dbReference type="PANTHER" id="PTHR44757:SF2">
    <property type="entry name" value="BIOFILM ARCHITECTURE MAINTENANCE PROTEIN MBAA"/>
    <property type="match status" value="1"/>
</dbReference>
<dbReference type="InterPro" id="IPR029787">
    <property type="entry name" value="Nucleotide_cyclase"/>
</dbReference>
<evidence type="ECO:0000259" key="2">
    <source>
        <dbReference type="PROSITE" id="PS50887"/>
    </source>
</evidence>
<accession>A0ABY5PI00</accession>
<keyword evidence="3" id="KW-0548">Nucleotidyltransferase</keyword>
<dbReference type="Gene3D" id="3.30.70.270">
    <property type="match status" value="1"/>
</dbReference>
<dbReference type="InterPro" id="IPR000160">
    <property type="entry name" value="GGDEF_dom"/>
</dbReference>
<reference evidence="4" key="1">
    <citation type="submission" date="2021-11" db="EMBL/GenBank/DDBJ databases">
        <title>Cultivation dependent microbiological survey of springs from the worlds oldest radium mine currently devoted to the extraction of radon-saturated water.</title>
        <authorList>
            <person name="Kapinusova G."/>
            <person name="Smrhova T."/>
            <person name="Strejcek M."/>
            <person name="Suman J."/>
            <person name="Jani K."/>
            <person name="Pajer P."/>
            <person name="Uhlik O."/>
        </authorList>
    </citation>
    <scope>NUCLEOTIDE SEQUENCE [LARGE SCALE GENOMIC DNA]</scope>
    <source>
        <strain evidence="4">J379</strain>
    </source>
</reference>
<feature type="domain" description="GGDEF" evidence="2">
    <location>
        <begin position="170"/>
        <end position="299"/>
    </location>
</feature>
<feature type="domain" description="PAS" evidence="1">
    <location>
        <begin position="13"/>
        <end position="82"/>
    </location>
</feature>
<dbReference type="PANTHER" id="PTHR44757">
    <property type="entry name" value="DIGUANYLATE CYCLASE DGCP"/>
    <property type="match status" value="1"/>
</dbReference>
<dbReference type="SMART" id="SM00267">
    <property type="entry name" value="GGDEF"/>
    <property type="match status" value="1"/>
</dbReference>
<dbReference type="SUPFAM" id="SSF55073">
    <property type="entry name" value="Nucleotide cyclase"/>
    <property type="match status" value="1"/>
</dbReference>
<dbReference type="InterPro" id="IPR035965">
    <property type="entry name" value="PAS-like_dom_sf"/>
</dbReference>
<keyword evidence="4" id="KW-1185">Reference proteome</keyword>